<gene>
    <name evidence="2" type="ORF">EHS25_008529</name>
</gene>
<evidence type="ECO:0000256" key="1">
    <source>
        <dbReference type="SAM" id="MobiDB-lite"/>
    </source>
</evidence>
<reference evidence="2 3" key="1">
    <citation type="submission" date="2018-11" db="EMBL/GenBank/DDBJ databases">
        <title>Genome sequence of Saitozyma podzolica DSM 27192.</title>
        <authorList>
            <person name="Aliyu H."/>
            <person name="Gorte O."/>
            <person name="Ochsenreither K."/>
        </authorList>
    </citation>
    <scope>NUCLEOTIDE SEQUENCE [LARGE SCALE GENOMIC DNA]</scope>
    <source>
        <strain evidence="2 3">DSM 27192</strain>
    </source>
</reference>
<proteinExistence type="predicted"/>
<organism evidence="2 3">
    <name type="scientific">Saitozyma podzolica</name>
    <dbReference type="NCBI Taxonomy" id="1890683"/>
    <lineage>
        <taxon>Eukaryota</taxon>
        <taxon>Fungi</taxon>
        <taxon>Dikarya</taxon>
        <taxon>Basidiomycota</taxon>
        <taxon>Agaricomycotina</taxon>
        <taxon>Tremellomycetes</taxon>
        <taxon>Tremellales</taxon>
        <taxon>Trimorphomycetaceae</taxon>
        <taxon>Saitozyma</taxon>
    </lineage>
</organism>
<comment type="caution">
    <text evidence="2">The sequence shown here is derived from an EMBL/GenBank/DDBJ whole genome shotgun (WGS) entry which is preliminary data.</text>
</comment>
<dbReference type="EMBL" id="RSCD01000006">
    <property type="protein sequence ID" value="RSH92116.1"/>
    <property type="molecule type" value="Genomic_DNA"/>
</dbReference>
<keyword evidence="3" id="KW-1185">Reference proteome</keyword>
<accession>A0A427YM17</accession>
<evidence type="ECO:0000313" key="3">
    <source>
        <dbReference type="Proteomes" id="UP000279259"/>
    </source>
</evidence>
<dbReference type="Proteomes" id="UP000279259">
    <property type="component" value="Unassembled WGS sequence"/>
</dbReference>
<name>A0A427YM17_9TREE</name>
<protein>
    <submittedName>
        <fullName evidence="2">Uncharacterized protein</fullName>
    </submittedName>
</protein>
<dbReference type="OrthoDB" id="2571288at2759"/>
<sequence>MAKRKKAKSLPDVETPSVPPSPLAHPDLLRSILLYAHDLTLANCLRVNHLFFDIAGSILYRALDLGVCQGDEPIDGLYWLDWTINKAVYREWRGKQLYPHSQARFVRRITIVFPLQSALRVCEWAFRSLAILQYDMIGQITFLNTESLDRESLDVPEGVTTQDHFRSCLFTAIDKHMESHTQEERDAVHAKISCMGMREYLASHDWEGEFEPEEVRQWLD</sequence>
<dbReference type="AlphaFoldDB" id="A0A427YM17"/>
<evidence type="ECO:0000313" key="2">
    <source>
        <dbReference type="EMBL" id="RSH92116.1"/>
    </source>
</evidence>
<feature type="region of interest" description="Disordered" evidence="1">
    <location>
        <begin position="1"/>
        <end position="21"/>
    </location>
</feature>